<evidence type="ECO:0000313" key="2">
    <source>
        <dbReference type="EMBL" id="GEL16322.1"/>
    </source>
</evidence>
<dbReference type="STRING" id="1123024.GCA_000423625_01028"/>
<protein>
    <submittedName>
        <fullName evidence="2">Cadmium transporter</fullName>
    </submittedName>
</protein>
<proteinExistence type="predicted"/>
<keyword evidence="3" id="KW-1185">Reference proteome</keyword>
<evidence type="ECO:0000313" key="3">
    <source>
        <dbReference type="Proteomes" id="UP000321328"/>
    </source>
</evidence>
<evidence type="ECO:0000256" key="1">
    <source>
        <dbReference type="SAM" id="Phobius"/>
    </source>
</evidence>
<keyword evidence="1" id="KW-0812">Transmembrane</keyword>
<accession>A0A511CUT2</accession>
<name>A0A511CUT2_9PSEU</name>
<feature type="transmembrane region" description="Helical" evidence="1">
    <location>
        <begin position="174"/>
        <end position="192"/>
    </location>
</feature>
<dbReference type="Pfam" id="PF03596">
    <property type="entry name" value="Cad"/>
    <property type="match status" value="1"/>
</dbReference>
<feature type="transmembrane region" description="Helical" evidence="1">
    <location>
        <begin position="6"/>
        <end position="28"/>
    </location>
</feature>
<dbReference type="EMBL" id="BJVI01000001">
    <property type="protein sequence ID" value="GEL16322.1"/>
    <property type="molecule type" value="Genomic_DNA"/>
</dbReference>
<dbReference type="InterPro" id="IPR004676">
    <property type="entry name" value="Cd-R_transporter"/>
</dbReference>
<dbReference type="Proteomes" id="UP000321328">
    <property type="component" value="Unassembled WGS sequence"/>
</dbReference>
<sequence length="203" mass="21042">MWATIPQAAGLFAVTNIDDIVLLSLFFGRAGRARGGALRIAIGQYLGFGGILAVAVAVALGVRLLPEAVVPYFGVLPLLLGLRAAWTVWRERGDRGDEGVGAGTAGEPGALAVAAVTVANGGDNIAVYVPVFATVGPADLTVYLVVFLILVAVWCLAGRYLATRPLVARALARWGHVLLPIVLIGLGLIILVDGGVNPWALSR</sequence>
<feature type="transmembrane region" description="Helical" evidence="1">
    <location>
        <begin position="40"/>
        <end position="62"/>
    </location>
</feature>
<comment type="caution">
    <text evidence="2">The sequence shown here is derived from an EMBL/GenBank/DDBJ whole genome shotgun (WGS) entry which is preliminary data.</text>
</comment>
<reference evidence="2 3" key="1">
    <citation type="submission" date="2019-07" db="EMBL/GenBank/DDBJ databases">
        <title>Whole genome shotgun sequence of Pseudonocardia asaccharolytica NBRC 16224.</title>
        <authorList>
            <person name="Hosoyama A."/>
            <person name="Uohara A."/>
            <person name="Ohji S."/>
            <person name="Ichikawa N."/>
        </authorList>
    </citation>
    <scope>NUCLEOTIDE SEQUENCE [LARGE SCALE GENOMIC DNA]</scope>
    <source>
        <strain evidence="2 3">NBRC 16224</strain>
    </source>
</reference>
<feature type="transmembrane region" description="Helical" evidence="1">
    <location>
        <begin position="141"/>
        <end position="162"/>
    </location>
</feature>
<organism evidence="2 3">
    <name type="scientific">Pseudonocardia asaccharolytica DSM 44247 = NBRC 16224</name>
    <dbReference type="NCBI Taxonomy" id="1123024"/>
    <lineage>
        <taxon>Bacteria</taxon>
        <taxon>Bacillati</taxon>
        <taxon>Actinomycetota</taxon>
        <taxon>Actinomycetes</taxon>
        <taxon>Pseudonocardiales</taxon>
        <taxon>Pseudonocardiaceae</taxon>
        <taxon>Pseudonocardia</taxon>
    </lineage>
</organism>
<dbReference type="AlphaFoldDB" id="A0A511CUT2"/>
<keyword evidence="1" id="KW-1133">Transmembrane helix</keyword>
<keyword evidence="1" id="KW-0472">Membrane</keyword>
<gene>
    <name evidence="2" type="ORF">PA7_01590</name>
</gene>